<feature type="region of interest" description="Disordered" evidence="1">
    <location>
        <begin position="100"/>
        <end position="126"/>
    </location>
</feature>
<gene>
    <name evidence="3" type="ORF">ET418_16900</name>
</gene>
<evidence type="ECO:0000313" key="3">
    <source>
        <dbReference type="EMBL" id="KAA0888078.1"/>
    </source>
</evidence>
<feature type="transmembrane region" description="Helical" evidence="2">
    <location>
        <begin position="173"/>
        <end position="190"/>
    </location>
</feature>
<feature type="region of interest" description="Disordered" evidence="1">
    <location>
        <begin position="65"/>
        <end position="86"/>
    </location>
</feature>
<keyword evidence="4" id="KW-1185">Reference proteome</keyword>
<evidence type="ECO:0000256" key="2">
    <source>
        <dbReference type="SAM" id="Phobius"/>
    </source>
</evidence>
<keyword evidence="2" id="KW-1133">Transmembrane helix</keyword>
<dbReference type="AlphaFoldDB" id="A0A5A9X6K5"/>
<evidence type="ECO:0000313" key="4">
    <source>
        <dbReference type="Proteomes" id="UP000324298"/>
    </source>
</evidence>
<accession>A0A5A9X6K5</accession>
<name>A0A5A9X6K5_9BACT</name>
<keyword evidence="2" id="KW-0472">Membrane</keyword>
<dbReference type="RefSeq" id="WP_149309634.1">
    <property type="nucleotide sequence ID" value="NZ_SRSD01000012.1"/>
</dbReference>
<evidence type="ECO:0000256" key="1">
    <source>
        <dbReference type="SAM" id="MobiDB-lite"/>
    </source>
</evidence>
<comment type="caution">
    <text evidence="3">The sequence shown here is derived from an EMBL/GenBank/DDBJ whole genome shotgun (WGS) entry which is preliminary data.</text>
</comment>
<organism evidence="3 4">
    <name type="scientific">Oryzomonas rubra</name>
    <dbReference type="NCBI Taxonomy" id="2509454"/>
    <lineage>
        <taxon>Bacteria</taxon>
        <taxon>Pseudomonadati</taxon>
        <taxon>Thermodesulfobacteriota</taxon>
        <taxon>Desulfuromonadia</taxon>
        <taxon>Geobacterales</taxon>
        <taxon>Geobacteraceae</taxon>
        <taxon>Oryzomonas</taxon>
    </lineage>
</organism>
<protein>
    <submittedName>
        <fullName evidence="3">Uncharacterized protein</fullName>
    </submittedName>
</protein>
<keyword evidence="2" id="KW-0812">Transmembrane</keyword>
<sequence length="211" mass="23054">MIGNLSNRKFSQMVTIVLIGGLGFWAYRRADHVIVTYHQQYLIHQGTGIVEQTFRDKEDKFERDWDSFGSGGLGPQGTSPESRSLGIASNGSQRHLALNDAPAAGDSRPTASAQKEAPVDQSVQADPAQVAKDYARDSHFKPTADMPNPALAEASTIGQYQGLLNLFFGKFPLARVLLVAVLLGAGWIGYRKLSRAIEEELVRRQVNQSGL</sequence>
<dbReference type="Proteomes" id="UP000324298">
    <property type="component" value="Unassembled WGS sequence"/>
</dbReference>
<feature type="compositionally biased region" description="Polar residues" evidence="1">
    <location>
        <begin position="76"/>
        <end position="86"/>
    </location>
</feature>
<reference evidence="3 4" key="1">
    <citation type="submission" date="2019-04" db="EMBL/GenBank/DDBJ databases">
        <title>Geobacter ruber sp. nov., ferric-reducing bacteria isolated from paddy soil.</title>
        <authorList>
            <person name="Xu Z."/>
            <person name="Masuda Y."/>
            <person name="Itoh H."/>
            <person name="Senoo K."/>
        </authorList>
    </citation>
    <scope>NUCLEOTIDE SEQUENCE [LARGE SCALE GENOMIC DNA]</scope>
    <source>
        <strain evidence="3 4">Red88</strain>
    </source>
</reference>
<proteinExistence type="predicted"/>
<dbReference type="EMBL" id="SRSD01000012">
    <property type="protein sequence ID" value="KAA0888078.1"/>
    <property type="molecule type" value="Genomic_DNA"/>
</dbReference>